<reference evidence="3" key="1">
    <citation type="journal article" date="2019" name="Int. J. Syst. Evol. Microbiol.">
        <title>The Global Catalogue of Microorganisms (GCM) 10K type strain sequencing project: providing services to taxonomists for standard genome sequencing and annotation.</title>
        <authorList>
            <consortium name="The Broad Institute Genomics Platform"/>
            <consortium name="The Broad Institute Genome Sequencing Center for Infectious Disease"/>
            <person name="Wu L."/>
            <person name="Ma J."/>
        </authorList>
    </citation>
    <scope>NUCLEOTIDE SEQUENCE [LARGE SCALE GENOMIC DNA]</scope>
    <source>
        <strain evidence="3">JCM 17810</strain>
    </source>
</reference>
<keyword evidence="3" id="KW-1185">Reference proteome</keyword>
<dbReference type="InterPro" id="IPR034660">
    <property type="entry name" value="DinB/YfiT-like"/>
</dbReference>
<dbReference type="EMBL" id="BAABGN010000001">
    <property type="protein sequence ID" value="GAA4415010.1"/>
    <property type="molecule type" value="Genomic_DNA"/>
</dbReference>
<dbReference type="Gene3D" id="1.20.120.450">
    <property type="entry name" value="dinb family like domain"/>
    <property type="match status" value="1"/>
</dbReference>
<feature type="domain" description="DinB-like" evidence="1">
    <location>
        <begin position="100"/>
        <end position="243"/>
    </location>
</feature>
<sequence length="256" mass="28593">MGNRVYRPIMVEHTGQDLRGSRFANSDLRDSWFREVDMRGTHFRGVFLMDAEIDGEIDGLTIHGVEVAPLVEAELDRRHPERAALRATTPEELRAGWAGLEGMWAATLERVAAMPPETTDISVDGEWSFSQTLRHLVLATDAWLGLAVLQRENPFHPLGVLFSEWRGHEAELGIDADASPSYAQVLEAREDRAAMVRDFLAHVTADELAAASGARPPWEKHGSPTTLECLQVVMNEEWQHHRFAVRDLGAIEAGRV</sequence>
<evidence type="ECO:0000259" key="1">
    <source>
        <dbReference type="Pfam" id="PF12867"/>
    </source>
</evidence>
<gene>
    <name evidence="2" type="ORF">GCM10023169_00910</name>
</gene>
<dbReference type="SUPFAM" id="SSF141571">
    <property type="entry name" value="Pentapeptide repeat-like"/>
    <property type="match status" value="1"/>
</dbReference>
<evidence type="ECO:0000313" key="3">
    <source>
        <dbReference type="Proteomes" id="UP001500622"/>
    </source>
</evidence>
<organism evidence="2 3">
    <name type="scientific">Georgenia halophila</name>
    <dbReference type="NCBI Taxonomy" id="620889"/>
    <lineage>
        <taxon>Bacteria</taxon>
        <taxon>Bacillati</taxon>
        <taxon>Actinomycetota</taxon>
        <taxon>Actinomycetes</taxon>
        <taxon>Micrococcales</taxon>
        <taxon>Bogoriellaceae</taxon>
        <taxon>Georgenia</taxon>
    </lineage>
</organism>
<dbReference type="Gene3D" id="2.160.20.80">
    <property type="entry name" value="E3 ubiquitin-protein ligase SopA"/>
    <property type="match status" value="1"/>
</dbReference>
<name>A0ABP8KTP0_9MICO</name>
<evidence type="ECO:0000313" key="2">
    <source>
        <dbReference type="EMBL" id="GAA4415010.1"/>
    </source>
</evidence>
<comment type="caution">
    <text evidence="2">The sequence shown here is derived from an EMBL/GenBank/DDBJ whole genome shotgun (WGS) entry which is preliminary data.</text>
</comment>
<protein>
    <submittedName>
        <fullName evidence="2">DinB family protein</fullName>
    </submittedName>
</protein>
<dbReference type="Proteomes" id="UP001500622">
    <property type="component" value="Unassembled WGS sequence"/>
</dbReference>
<accession>A0ABP8KTP0</accession>
<dbReference type="InterPro" id="IPR024775">
    <property type="entry name" value="DinB-like"/>
</dbReference>
<dbReference type="InterPro" id="IPR001646">
    <property type="entry name" value="5peptide_repeat"/>
</dbReference>
<dbReference type="Pfam" id="PF12867">
    <property type="entry name" value="DinB_2"/>
    <property type="match status" value="1"/>
</dbReference>
<proteinExistence type="predicted"/>
<dbReference type="Pfam" id="PF00805">
    <property type="entry name" value="Pentapeptide"/>
    <property type="match status" value="1"/>
</dbReference>
<dbReference type="SUPFAM" id="SSF109854">
    <property type="entry name" value="DinB/YfiT-like putative metalloenzymes"/>
    <property type="match status" value="1"/>
</dbReference>